<dbReference type="PANTHER" id="PTHR30043:SF1">
    <property type="entry name" value="ABC TRANSPORT SYSTEM PERMEASE PROTEIN P69"/>
    <property type="match status" value="1"/>
</dbReference>
<feature type="transmembrane region" description="Helical" evidence="7">
    <location>
        <begin position="243"/>
        <end position="261"/>
    </location>
</feature>
<comment type="similarity">
    <text evidence="7">Belongs to the binding-protein-dependent transport system permease family.</text>
</comment>
<accession>A0A4D6HRP2</accession>
<dbReference type="PANTHER" id="PTHR30043">
    <property type="entry name" value="PHOSPHONATES TRANSPORT SYSTEM PERMEASE PROTEIN"/>
    <property type="match status" value="1"/>
</dbReference>
<sequence>MFEPTAEEYERWQRYDTRTRLLRFAGVLLTIPIVVYAWQMLGVNYGYLASSVSAVSDLLTRMYPPDYGYTGEIISPMIETINIAILGTGLSALLSVPIAYLAASNTTPNRLTYAIGRMIITITRTVSTIIWAIIFVILFGPGAFAGVLAVAIRSIGFIGKLLSEAIEEIDPGQVRALESAGANGRQRLLYGVAPQVMPLFVGITTHRWDINIRSSTVLGFVGAGGIGLELTALMNFYEWRSVSVILLAILFTVIASEYVSAKVRGIVS</sequence>
<dbReference type="CDD" id="cd06261">
    <property type="entry name" value="TM_PBP2"/>
    <property type="match status" value="1"/>
</dbReference>
<evidence type="ECO:0000256" key="5">
    <source>
        <dbReference type="ARBA" id="ARBA00022989"/>
    </source>
</evidence>
<dbReference type="EMBL" id="CP031306">
    <property type="protein sequence ID" value="QCC56649.1"/>
    <property type="molecule type" value="Genomic_DNA"/>
</dbReference>
<dbReference type="Gene3D" id="1.10.3720.10">
    <property type="entry name" value="MetI-like"/>
    <property type="match status" value="1"/>
</dbReference>
<evidence type="ECO:0000256" key="1">
    <source>
        <dbReference type="ARBA" id="ARBA00004651"/>
    </source>
</evidence>
<feature type="transmembrane region" description="Helical" evidence="7">
    <location>
        <begin position="21"/>
        <end position="39"/>
    </location>
</feature>
<name>A0A4D6HRP2_9EURY</name>
<evidence type="ECO:0000313" key="9">
    <source>
        <dbReference type="EMBL" id="QCC56649.1"/>
    </source>
</evidence>
<feature type="transmembrane region" description="Helical" evidence="7">
    <location>
        <begin position="129"/>
        <end position="152"/>
    </location>
</feature>
<dbReference type="Pfam" id="PF00528">
    <property type="entry name" value="BPD_transp_1"/>
    <property type="match status" value="1"/>
</dbReference>
<gene>
    <name evidence="9" type="primary">phnE</name>
    <name evidence="9" type="ORF">DV706_19355</name>
</gene>
<proteinExistence type="inferred from homology"/>
<feature type="transmembrane region" description="Helical" evidence="7">
    <location>
        <begin position="217"/>
        <end position="237"/>
    </location>
</feature>
<dbReference type="KEGG" id="nbg:DV706_19355"/>
<evidence type="ECO:0000256" key="6">
    <source>
        <dbReference type="ARBA" id="ARBA00023136"/>
    </source>
</evidence>
<dbReference type="SUPFAM" id="SSF161098">
    <property type="entry name" value="MetI-like"/>
    <property type="match status" value="1"/>
</dbReference>
<dbReference type="GeneID" id="39853439"/>
<keyword evidence="5 7" id="KW-1133">Transmembrane helix</keyword>
<protein>
    <submittedName>
        <fullName evidence="9">Phosphonate ABC transporter, permease protein PhnE</fullName>
    </submittedName>
</protein>
<geneLocation type="plasmid" evidence="9">
    <name>unnamed1</name>
</geneLocation>
<evidence type="ECO:0000256" key="7">
    <source>
        <dbReference type="RuleBase" id="RU363032"/>
    </source>
</evidence>
<dbReference type="GO" id="GO:0015416">
    <property type="term" value="F:ABC-type phosphonate transporter activity"/>
    <property type="evidence" value="ECO:0007669"/>
    <property type="project" value="InterPro"/>
</dbReference>
<evidence type="ECO:0000313" key="10">
    <source>
        <dbReference type="Proteomes" id="UP000296822"/>
    </source>
</evidence>
<dbReference type="PROSITE" id="PS50928">
    <property type="entry name" value="ABC_TM1"/>
    <property type="match status" value="1"/>
</dbReference>
<keyword evidence="6 7" id="KW-0472">Membrane</keyword>
<keyword evidence="9" id="KW-0614">Plasmid</keyword>
<reference evidence="9 10" key="1">
    <citation type="journal article" date="2019" name="Nat. Commun.">
        <title>A new type of DNA phosphorothioation-based antiviral system in archaea.</title>
        <authorList>
            <person name="Xiong L."/>
            <person name="Liu S."/>
            <person name="Chen S."/>
            <person name="Xiao Y."/>
            <person name="Zhu B."/>
            <person name="Gao Y."/>
            <person name="Zhang Y."/>
            <person name="Chen B."/>
            <person name="Luo J."/>
            <person name="Deng Z."/>
            <person name="Chen X."/>
            <person name="Wang L."/>
            <person name="Chen S."/>
        </authorList>
    </citation>
    <scope>NUCLEOTIDE SEQUENCE [LARGE SCALE GENOMIC DNA]</scope>
    <source>
        <strain evidence="9 10">JCM 10635</strain>
        <plasmid evidence="9 10">unnamed1</plasmid>
    </source>
</reference>
<dbReference type="GO" id="GO:0005886">
    <property type="term" value="C:plasma membrane"/>
    <property type="evidence" value="ECO:0007669"/>
    <property type="project" value="UniProtKB-SubCell"/>
</dbReference>
<dbReference type="InterPro" id="IPR035906">
    <property type="entry name" value="MetI-like_sf"/>
</dbReference>
<dbReference type="RefSeq" id="WP_006067154.1">
    <property type="nucleotide sequence ID" value="NZ_CP031306.1"/>
</dbReference>
<keyword evidence="4 7" id="KW-0812">Transmembrane</keyword>
<dbReference type="AlphaFoldDB" id="A0A4D6HRP2"/>
<feature type="domain" description="ABC transmembrane type-1" evidence="8">
    <location>
        <begin position="77"/>
        <end position="260"/>
    </location>
</feature>
<comment type="subcellular location">
    <subcellularLocation>
        <location evidence="1 7">Cell membrane</location>
        <topology evidence="1 7">Multi-pass membrane protein</topology>
    </subcellularLocation>
</comment>
<feature type="transmembrane region" description="Helical" evidence="7">
    <location>
        <begin position="83"/>
        <end position="103"/>
    </location>
</feature>
<dbReference type="Proteomes" id="UP000296822">
    <property type="component" value="Plasmid unnamed1"/>
</dbReference>
<dbReference type="NCBIfam" id="TIGR01097">
    <property type="entry name" value="PhnE"/>
    <property type="match status" value="1"/>
</dbReference>
<evidence type="ECO:0000256" key="4">
    <source>
        <dbReference type="ARBA" id="ARBA00022692"/>
    </source>
</evidence>
<dbReference type="InterPro" id="IPR005769">
    <property type="entry name" value="PhnE/PtxC"/>
</dbReference>
<keyword evidence="2 7" id="KW-0813">Transport</keyword>
<dbReference type="InterPro" id="IPR000515">
    <property type="entry name" value="MetI-like"/>
</dbReference>
<evidence type="ECO:0000256" key="2">
    <source>
        <dbReference type="ARBA" id="ARBA00022448"/>
    </source>
</evidence>
<keyword evidence="3" id="KW-1003">Cell membrane</keyword>
<organism evidence="9 10">
    <name type="scientific">Natronorubrum bangense</name>
    <dbReference type="NCBI Taxonomy" id="61858"/>
    <lineage>
        <taxon>Archaea</taxon>
        <taxon>Methanobacteriati</taxon>
        <taxon>Methanobacteriota</taxon>
        <taxon>Stenosarchaea group</taxon>
        <taxon>Halobacteria</taxon>
        <taxon>Halobacteriales</taxon>
        <taxon>Natrialbaceae</taxon>
        <taxon>Natronorubrum</taxon>
    </lineage>
</organism>
<evidence type="ECO:0000256" key="3">
    <source>
        <dbReference type="ARBA" id="ARBA00022475"/>
    </source>
</evidence>
<evidence type="ECO:0000259" key="8">
    <source>
        <dbReference type="PROSITE" id="PS50928"/>
    </source>
</evidence>